<reference evidence="2" key="1">
    <citation type="journal article" date="2021" name="Nat. Commun.">
        <title>Genetic determinants of endophytism in the Arabidopsis root mycobiome.</title>
        <authorList>
            <person name="Mesny F."/>
            <person name="Miyauchi S."/>
            <person name="Thiergart T."/>
            <person name="Pickel B."/>
            <person name="Atanasova L."/>
            <person name="Karlsson M."/>
            <person name="Huettel B."/>
            <person name="Barry K.W."/>
            <person name="Haridas S."/>
            <person name="Chen C."/>
            <person name="Bauer D."/>
            <person name="Andreopoulos W."/>
            <person name="Pangilinan J."/>
            <person name="LaButti K."/>
            <person name="Riley R."/>
            <person name="Lipzen A."/>
            <person name="Clum A."/>
            <person name="Drula E."/>
            <person name="Henrissat B."/>
            <person name="Kohler A."/>
            <person name="Grigoriev I.V."/>
            <person name="Martin F.M."/>
            <person name="Hacquard S."/>
        </authorList>
    </citation>
    <scope>NUCLEOTIDE SEQUENCE</scope>
    <source>
        <strain evidence="2">MPI-CAGE-CH-0243</strain>
    </source>
</reference>
<name>A0A9P9IEL5_9PLEO</name>
<feature type="compositionally biased region" description="Basic and acidic residues" evidence="1">
    <location>
        <begin position="25"/>
        <end position="41"/>
    </location>
</feature>
<dbReference type="AlphaFoldDB" id="A0A9P9IEL5"/>
<evidence type="ECO:0000256" key="1">
    <source>
        <dbReference type="SAM" id="MobiDB-lite"/>
    </source>
</evidence>
<protein>
    <submittedName>
        <fullName evidence="2">Uncharacterized protein</fullName>
    </submittedName>
</protein>
<proteinExistence type="predicted"/>
<dbReference type="EMBL" id="JAGMWT010000012">
    <property type="protein sequence ID" value="KAH7118938.1"/>
    <property type="molecule type" value="Genomic_DNA"/>
</dbReference>
<comment type="caution">
    <text evidence="2">The sequence shown here is derived from an EMBL/GenBank/DDBJ whole genome shotgun (WGS) entry which is preliminary data.</text>
</comment>
<keyword evidence="3" id="KW-1185">Reference proteome</keyword>
<feature type="region of interest" description="Disordered" evidence="1">
    <location>
        <begin position="1"/>
        <end position="63"/>
    </location>
</feature>
<dbReference type="OrthoDB" id="5600252at2759"/>
<feature type="compositionally biased region" description="Polar residues" evidence="1">
    <location>
        <begin position="42"/>
        <end position="56"/>
    </location>
</feature>
<evidence type="ECO:0000313" key="3">
    <source>
        <dbReference type="Proteomes" id="UP000700596"/>
    </source>
</evidence>
<feature type="region of interest" description="Disordered" evidence="1">
    <location>
        <begin position="318"/>
        <end position="338"/>
    </location>
</feature>
<feature type="region of interest" description="Disordered" evidence="1">
    <location>
        <begin position="379"/>
        <end position="407"/>
    </location>
</feature>
<organism evidence="2 3">
    <name type="scientific">Dendryphion nanum</name>
    <dbReference type="NCBI Taxonomy" id="256645"/>
    <lineage>
        <taxon>Eukaryota</taxon>
        <taxon>Fungi</taxon>
        <taxon>Dikarya</taxon>
        <taxon>Ascomycota</taxon>
        <taxon>Pezizomycotina</taxon>
        <taxon>Dothideomycetes</taxon>
        <taxon>Pleosporomycetidae</taxon>
        <taxon>Pleosporales</taxon>
        <taxon>Torulaceae</taxon>
        <taxon>Dendryphion</taxon>
    </lineage>
</organism>
<evidence type="ECO:0000313" key="2">
    <source>
        <dbReference type="EMBL" id="KAH7118938.1"/>
    </source>
</evidence>
<gene>
    <name evidence="2" type="ORF">B0J11DRAFT_81043</name>
</gene>
<sequence length="443" mass="48899">MAKKKKPAANPARGYATTSITSKSKPKDPVESDTEAPEKADTSSSIAELNLPSQAKNGALPPTKKVELTPEELEAQLLRDELQLLVEKHAAKARRESRRHILKFQTDQRVLRSQAQHMSVHDWVPNRALDSMVSLAQAESNDSNRRLAHKPLLKVTTEEDTISRLWTLDLTFRGLGFSHDQIQPVLRWLCANAAVVDSTASMWGFQEGFEWLALNQSDGHPFSFEGTTSTNTAIADTPIGSRPETPVAVAVTDISQTLVPATSGRNSPTAVVSSETDVTDVAISDLDSDLEEDQLIETYLKIKERLFLIDPDVVDSKSKKLQKGSKSRNFKPPQPTHTAATRKLLSQLGQLESDVLFDQDEAEARWPDRRNLVAQARAAAKKDDAPTDIPASRNAIEKEKSVETDDQTLHQRKLRCGILGNKAASLLAGSWKREFVHGILVRG</sequence>
<dbReference type="Proteomes" id="UP000700596">
    <property type="component" value="Unassembled WGS sequence"/>
</dbReference>
<feature type="compositionally biased region" description="Basic and acidic residues" evidence="1">
    <location>
        <begin position="395"/>
        <end position="407"/>
    </location>
</feature>
<accession>A0A9P9IEL5</accession>
<feature type="compositionally biased region" description="Basic residues" evidence="1">
    <location>
        <begin position="319"/>
        <end position="329"/>
    </location>
</feature>